<dbReference type="Proteomes" id="UP000321393">
    <property type="component" value="Unassembled WGS sequence"/>
</dbReference>
<comment type="caution">
    <text evidence="2">The sequence shown here is derived from an EMBL/GenBank/DDBJ whole genome shotgun (WGS) entry which is preliminary data.</text>
</comment>
<dbReference type="GO" id="GO:0004190">
    <property type="term" value="F:aspartic-type endopeptidase activity"/>
    <property type="evidence" value="ECO:0007669"/>
    <property type="project" value="InterPro"/>
</dbReference>
<protein>
    <submittedName>
        <fullName evidence="2">Gag protease polyprotein</fullName>
    </submittedName>
</protein>
<dbReference type="AlphaFoldDB" id="A0A5D3DZQ8"/>
<dbReference type="SUPFAM" id="SSF50630">
    <property type="entry name" value="Acid proteases"/>
    <property type="match status" value="1"/>
</dbReference>
<dbReference type="InterPro" id="IPR021109">
    <property type="entry name" value="Peptidase_aspartic_dom_sf"/>
</dbReference>
<dbReference type="Proteomes" id="UP000321947">
    <property type="component" value="Unassembled WGS sequence"/>
</dbReference>
<proteinExistence type="predicted"/>
<evidence type="ECO:0000313" key="3">
    <source>
        <dbReference type="Proteomes" id="UP000321393"/>
    </source>
</evidence>
<dbReference type="PROSITE" id="PS00141">
    <property type="entry name" value="ASP_PROTEASE"/>
    <property type="match status" value="1"/>
</dbReference>
<dbReference type="PANTHER" id="PTHR15503">
    <property type="entry name" value="LDOC1 RELATED"/>
    <property type="match status" value="1"/>
</dbReference>
<keyword evidence="2" id="KW-0645">Protease</keyword>
<dbReference type="CDD" id="cd00303">
    <property type="entry name" value="retropepsin_like"/>
    <property type="match status" value="1"/>
</dbReference>
<dbReference type="InterPro" id="IPR001969">
    <property type="entry name" value="Aspartic_peptidase_AS"/>
</dbReference>
<sequence>MFKRKNIVEDEEESLQEVENFRRISRWFTLGQKRKVEPPIALAPQRNLRSGGVFQRHRQELAVAERTLRELPACRCLVGSGVCFRYKQPGHTADVCPQKLIETTPHQPSVSQQGRVFAITRQEAEQASTVVTGTLPLLGHYALVLFDSGSSHSFISLDFVRQMGLEVEPLGSILFISTPSREVMLSKDQIKTCQVKVANHVLDMALLVLDMQNFNVILGTD</sequence>
<dbReference type="PANTHER" id="PTHR15503:SF45">
    <property type="entry name" value="RNA-DIRECTED DNA POLYMERASE HOMOLOG"/>
    <property type="match status" value="1"/>
</dbReference>
<dbReference type="EMBL" id="SSTD01001743">
    <property type="protein sequence ID" value="TYK29367.1"/>
    <property type="molecule type" value="Genomic_DNA"/>
</dbReference>
<dbReference type="OrthoDB" id="1751327at2759"/>
<dbReference type="Gene3D" id="2.40.70.10">
    <property type="entry name" value="Acid Proteases"/>
    <property type="match status" value="1"/>
</dbReference>
<dbReference type="Pfam" id="PF08284">
    <property type="entry name" value="RVP_2"/>
    <property type="match status" value="1"/>
</dbReference>
<keyword evidence="2" id="KW-0378">Hydrolase</keyword>
<evidence type="ECO:0000313" key="4">
    <source>
        <dbReference type="Proteomes" id="UP000321947"/>
    </source>
</evidence>
<dbReference type="EMBL" id="SSTE01015327">
    <property type="protein sequence ID" value="KAA0043302.1"/>
    <property type="molecule type" value="Genomic_DNA"/>
</dbReference>
<reference evidence="3 4" key="1">
    <citation type="submission" date="2019-08" db="EMBL/GenBank/DDBJ databases">
        <title>Draft genome sequences of two oriental melons (Cucumis melo L. var makuwa).</title>
        <authorList>
            <person name="Kwon S.-Y."/>
        </authorList>
    </citation>
    <scope>NUCLEOTIDE SEQUENCE [LARGE SCALE GENOMIC DNA]</scope>
    <source>
        <strain evidence="4">cv. Chang Bougi</strain>
        <strain evidence="3">cv. SW 3</strain>
        <tissue evidence="2">Leaf</tissue>
    </source>
</reference>
<gene>
    <name evidence="2" type="ORF">E5676_scaffold129G00870</name>
    <name evidence="1" type="ORF">E6C27_scaffold110G002020</name>
</gene>
<dbReference type="GO" id="GO:0006508">
    <property type="term" value="P:proteolysis"/>
    <property type="evidence" value="ECO:0007669"/>
    <property type="project" value="UniProtKB-KW"/>
</dbReference>
<organism evidence="2 4">
    <name type="scientific">Cucumis melo var. makuwa</name>
    <name type="common">Oriental melon</name>
    <dbReference type="NCBI Taxonomy" id="1194695"/>
    <lineage>
        <taxon>Eukaryota</taxon>
        <taxon>Viridiplantae</taxon>
        <taxon>Streptophyta</taxon>
        <taxon>Embryophyta</taxon>
        <taxon>Tracheophyta</taxon>
        <taxon>Spermatophyta</taxon>
        <taxon>Magnoliopsida</taxon>
        <taxon>eudicotyledons</taxon>
        <taxon>Gunneridae</taxon>
        <taxon>Pentapetalae</taxon>
        <taxon>rosids</taxon>
        <taxon>fabids</taxon>
        <taxon>Cucurbitales</taxon>
        <taxon>Cucurbitaceae</taxon>
        <taxon>Benincaseae</taxon>
        <taxon>Cucumis</taxon>
    </lineage>
</organism>
<accession>A0A5D3DZQ8</accession>
<evidence type="ECO:0000313" key="1">
    <source>
        <dbReference type="EMBL" id="KAA0043302.1"/>
    </source>
</evidence>
<evidence type="ECO:0000313" key="2">
    <source>
        <dbReference type="EMBL" id="TYK29367.1"/>
    </source>
</evidence>
<name>A0A5D3DZQ8_CUCMM</name>
<dbReference type="InterPro" id="IPR032567">
    <property type="entry name" value="RTL1-rel"/>
</dbReference>